<sequence>MPFPYGVMSCIVIGTTAGILPVTYCIMSRRSSLTLRIHPSFTVGVIAKPLMFIILFPLVVSTERIASMLGSTSYLFIVAMSTGEPMKGTGSWGWVGAFGQMWVAIITSPSKISPFLLMSASFKATAIAVIAPSASDTSPIISGLAPIPPSLPIIPKVGASPPESLPFFPGIIIFMKSVEPFSPVIVFTSTFSIPLSLRNLATFSPVT</sequence>
<evidence type="ECO:0000256" key="1">
    <source>
        <dbReference type="SAM" id="Phobius"/>
    </source>
</evidence>
<proteinExistence type="predicted"/>
<accession>O58747</accession>
<dbReference type="PIR" id="G71098">
    <property type="entry name" value="G71098"/>
</dbReference>
<keyword evidence="1" id="KW-0472">Membrane</keyword>
<protein>
    <submittedName>
        <fullName evidence="2">Uncharacterized protein</fullName>
    </submittedName>
</protein>
<feature type="transmembrane region" description="Helical" evidence="1">
    <location>
        <begin position="6"/>
        <end position="27"/>
    </location>
</feature>
<evidence type="ECO:0000313" key="2">
    <source>
        <dbReference type="EMBL" id="BAA30149.1"/>
    </source>
</evidence>
<organism evidence="2 3">
    <name type="scientific">Pyrococcus horikoshii (strain ATCC 700860 / DSM 12428 / JCM 9974 / NBRC 100139 / OT-3)</name>
    <dbReference type="NCBI Taxonomy" id="70601"/>
    <lineage>
        <taxon>Archaea</taxon>
        <taxon>Methanobacteriati</taxon>
        <taxon>Methanobacteriota</taxon>
        <taxon>Thermococci</taxon>
        <taxon>Thermococcales</taxon>
        <taxon>Thermococcaceae</taxon>
        <taxon>Pyrococcus</taxon>
    </lineage>
</organism>
<reference evidence="2 3" key="1">
    <citation type="journal article" date="1998" name="DNA Res.">
        <title>Complete sequence and gene organization of the genome of a hyper-thermophilic archaebacterium, Pyrococcus horikoshii OT3.</title>
        <authorList>
            <person name="Kawarabayasi Y."/>
            <person name="Sawada M."/>
            <person name="Horikawa H."/>
            <person name="Haikawa Y."/>
            <person name="Hino Y."/>
            <person name="Yamamoto S."/>
            <person name="Sekine M."/>
            <person name="Baba S."/>
            <person name="Kosugi H."/>
            <person name="Hosoyama A."/>
            <person name="Nagai Y."/>
            <person name="Sakai M."/>
            <person name="Ogura K."/>
            <person name="Otuka R."/>
            <person name="Nakazawa H."/>
            <person name="Takamiya M."/>
            <person name="Ohfuku Y."/>
            <person name="Funahashi T."/>
            <person name="Tanaka T."/>
            <person name="Kudoh Y."/>
            <person name="Yamazaki J."/>
            <person name="Kushida N."/>
            <person name="Oguchi A."/>
            <person name="Aoki K."/>
            <person name="Nakamura Y."/>
            <person name="Robb T.F."/>
            <person name="Horikoshi K."/>
            <person name="Masuchi Y."/>
            <person name="Shizuya H."/>
            <person name="Kikuchi H."/>
        </authorList>
    </citation>
    <scope>NUCLEOTIDE SEQUENCE [LARGE SCALE GENOMIC DNA]</scope>
    <source>
        <strain evidence="3">ATCC 700860 / DSM 12428 / JCM 9974 / NBRC 100139 / OT-3</strain>
    </source>
</reference>
<dbReference type="KEGG" id="pho:PH1051"/>
<feature type="transmembrane region" description="Helical" evidence="1">
    <location>
        <begin position="39"/>
        <end position="59"/>
    </location>
</feature>
<dbReference type="Proteomes" id="UP000000752">
    <property type="component" value="Chromosome"/>
</dbReference>
<evidence type="ECO:0000313" key="3">
    <source>
        <dbReference type="Proteomes" id="UP000000752"/>
    </source>
</evidence>
<name>O58747_PYRHO</name>
<dbReference type="AlphaFoldDB" id="O58747"/>
<keyword evidence="3" id="KW-1185">Reference proteome</keyword>
<keyword evidence="1" id="KW-0812">Transmembrane</keyword>
<dbReference type="EMBL" id="BA000001">
    <property type="protein sequence ID" value="BAA30149.1"/>
    <property type="molecule type" value="Genomic_DNA"/>
</dbReference>
<dbReference type="EnsemblBacteria" id="BAA30149">
    <property type="protein sequence ID" value="BAA30149"/>
    <property type="gene ID" value="BAA30149"/>
</dbReference>
<gene>
    <name evidence="2" type="ordered locus">PH1051</name>
</gene>
<keyword evidence="1" id="KW-1133">Transmembrane helix</keyword>